<feature type="region of interest" description="Disordered" evidence="1">
    <location>
        <begin position="413"/>
        <end position="458"/>
    </location>
</feature>
<feature type="region of interest" description="Disordered" evidence="1">
    <location>
        <begin position="663"/>
        <end position="1024"/>
    </location>
</feature>
<sequence>MSALPEDLAAAAAAMPRSTTSASMSAAAAAAAAAASALVTGGNGPAPIALDLRPTSLHESALSPAEHAVFPIWLSNIKAAPSGQPGLYDEQDALNFLRRDCSIDIEDEIQILSLFERTPRGMTAGHLYALMRLASWVKAGQAPSRRLLFTQAPPLKMKKLPPQSPPKPALLKAELATPAPSVIAPSVISAAAQTPPSVVASTPARYPTAAPPSQTPALSPYARSSKGFASGSSAVAPGILNKPTPALPPHAVPIAANAAAGVAAPQPSSTAMSMFPSRVGTSAITIAPTPQLPPTSNSGVDALLGFDPAPNPFKQAAGSAQLKQPQQFQNPPPPAPPPRPQQPRIVKPTPVVASAAGASNPFRSASLSLPRSAPMYGVSVSGQSDHSGGSGAQGPFANPGEYSYSAVAAVAAAAQAAAATRPTEQASPPLPPRPSFGGGEAAALGQLIQTAAPPPLPARVHPLIQAGLYASSEVRKRKEALPPKTFSVIQSSSSTSKASKPKPRLLTGEAAPKDVLEMLPPPQHQSSAKKRAAAAAAAAAGGGTTTPFSHRGTETRRSVSDVQAFLRRHSEHDSELGGNGLGASDLGRTRSRGATSGVGVGLSEDGGGGGAGAGASGRHGAQDVVPGSTSGAKTTLLGNPATYAPKASYAHVSKAKGSLPAWLREQEELQRSALVQEDPDRPPTNPRSPFSPNTPQYQHQHARSHSSSNGHVRRSLNNTSGSGSNPNRHSMISALDSAVLEDEEEEEGDGMKRRRGVDDDGEDGEDEDEDDEDFVDAPAALHRTRSRSRSGPGAADDTRSEQEMSEQARSAATSIERPHNPFAERPLGKGHPSTTSSTAASPSAAAMAALVSEPGGATLAQRPLGRSKTLHGKGPAPPPPGHAHGHAHGSAHAHAPPPAPPRRRLDSSPATAFESPSFTLSSGQPFQPPPQRSPTAEMRRGGSLRISSSASHGRFPTDDGMSPGGGGSVRGSAPALPPPKRANSMTWRQSSGGSSSPTDVNSGRGGSGTSGTITAAAATAGSRASVVGASIKEKMTDLFRQSIGGGEGAGGLSREYSSNGISDAANGTTPKNEMGGFGNFLTKPSPKGERPLDLLQQDIAGVVERHGWLARAAEKAKGRPITEGRRGLMSERERNGGEADAADDDVGVEDGADDSYETEKHPHRPHQAHQPKTRLSDRPQPDDGHHYDDDEVEQDPDAHHSTSSGHVRRSASLRRHQQRAASPDQSPFGDSNRPTDGYARLA</sequence>
<reference evidence="2" key="1">
    <citation type="journal article" date="2023" name="PhytoFront">
        <title>Draft Genome Resources of Seven Strains of Tilletia horrida, Causal Agent of Kernel Smut of Rice.</title>
        <authorList>
            <person name="Khanal S."/>
            <person name="Antony Babu S."/>
            <person name="Zhou X.G."/>
        </authorList>
    </citation>
    <scope>NUCLEOTIDE SEQUENCE</scope>
    <source>
        <strain evidence="2">TX3</strain>
    </source>
</reference>
<feature type="compositionally biased region" description="Polar residues" evidence="1">
    <location>
        <begin position="908"/>
        <end position="925"/>
    </location>
</feature>
<feature type="compositionally biased region" description="Low complexity" evidence="1">
    <location>
        <begin position="487"/>
        <end position="498"/>
    </location>
</feature>
<gene>
    <name evidence="2" type="ORF">OC842_003221</name>
</gene>
<feature type="compositionally biased region" description="Basic and acidic residues" evidence="1">
    <location>
        <begin position="1174"/>
        <end position="1188"/>
    </location>
</feature>
<feature type="region of interest" description="Disordered" evidence="1">
    <location>
        <begin position="474"/>
        <end position="640"/>
    </location>
</feature>
<dbReference type="AlphaFoldDB" id="A0AAN6JRF6"/>
<feature type="region of interest" description="Disordered" evidence="1">
    <location>
        <begin position="203"/>
        <end position="224"/>
    </location>
</feature>
<dbReference type="Proteomes" id="UP001176521">
    <property type="component" value="Unassembled WGS sequence"/>
</dbReference>
<protein>
    <submittedName>
        <fullName evidence="2">Uncharacterized protein</fullName>
    </submittedName>
</protein>
<keyword evidence="3" id="KW-1185">Reference proteome</keyword>
<feature type="compositionally biased region" description="Basic residues" evidence="1">
    <location>
        <begin position="1161"/>
        <end position="1172"/>
    </location>
</feature>
<organism evidence="2 3">
    <name type="scientific">Tilletia horrida</name>
    <dbReference type="NCBI Taxonomy" id="155126"/>
    <lineage>
        <taxon>Eukaryota</taxon>
        <taxon>Fungi</taxon>
        <taxon>Dikarya</taxon>
        <taxon>Basidiomycota</taxon>
        <taxon>Ustilaginomycotina</taxon>
        <taxon>Exobasidiomycetes</taxon>
        <taxon>Tilletiales</taxon>
        <taxon>Tilletiaceae</taxon>
        <taxon>Tilletia</taxon>
    </lineage>
</organism>
<feature type="region of interest" description="Disordered" evidence="1">
    <location>
        <begin position="1110"/>
        <end position="1242"/>
    </location>
</feature>
<feature type="compositionally biased region" description="Low complexity" evidence="1">
    <location>
        <begin position="1010"/>
        <end position="1024"/>
    </location>
</feature>
<feature type="compositionally biased region" description="Basic and acidic residues" evidence="1">
    <location>
        <begin position="1110"/>
        <end position="1137"/>
    </location>
</feature>
<feature type="compositionally biased region" description="Acidic residues" evidence="1">
    <location>
        <begin position="739"/>
        <end position="748"/>
    </location>
</feature>
<evidence type="ECO:0000313" key="3">
    <source>
        <dbReference type="Proteomes" id="UP001176521"/>
    </source>
</evidence>
<feature type="compositionally biased region" description="Polar residues" evidence="1">
    <location>
        <begin position="1055"/>
        <end position="1071"/>
    </location>
</feature>
<proteinExistence type="predicted"/>
<feature type="region of interest" description="Disordered" evidence="1">
    <location>
        <begin position="1042"/>
        <end position="1092"/>
    </location>
</feature>
<comment type="caution">
    <text evidence="2">The sequence shown here is derived from an EMBL/GenBank/DDBJ whole genome shotgun (WGS) entry which is preliminary data.</text>
</comment>
<feature type="compositionally biased region" description="Basic residues" evidence="1">
    <location>
        <begin position="1206"/>
        <end position="1218"/>
    </location>
</feature>
<feature type="compositionally biased region" description="Pro residues" evidence="1">
    <location>
        <begin position="330"/>
        <end position="341"/>
    </location>
</feature>
<feature type="compositionally biased region" description="Acidic residues" evidence="1">
    <location>
        <begin position="1140"/>
        <end position="1156"/>
    </location>
</feature>
<feature type="compositionally biased region" description="Polar residues" evidence="1">
    <location>
        <begin position="687"/>
        <end position="730"/>
    </location>
</feature>
<feature type="compositionally biased region" description="Low complexity" evidence="1">
    <location>
        <begin position="832"/>
        <end position="849"/>
    </location>
</feature>
<feature type="region of interest" description="Disordered" evidence="1">
    <location>
        <begin position="285"/>
        <end position="345"/>
    </location>
</feature>
<feature type="compositionally biased region" description="Acidic residues" evidence="1">
    <location>
        <begin position="759"/>
        <end position="775"/>
    </location>
</feature>
<evidence type="ECO:0000313" key="2">
    <source>
        <dbReference type="EMBL" id="KAK0532704.1"/>
    </source>
</evidence>
<name>A0AAN6JRF6_9BASI</name>
<feature type="compositionally biased region" description="Polar residues" evidence="1">
    <location>
        <begin position="1219"/>
        <end position="1234"/>
    </location>
</feature>
<feature type="compositionally biased region" description="Polar residues" evidence="1">
    <location>
        <begin position="983"/>
        <end position="1001"/>
    </location>
</feature>
<evidence type="ECO:0000256" key="1">
    <source>
        <dbReference type="SAM" id="MobiDB-lite"/>
    </source>
</evidence>
<accession>A0AAN6JRF6</accession>
<feature type="compositionally biased region" description="Polar residues" evidence="1">
    <location>
        <begin position="627"/>
        <end position="637"/>
    </location>
</feature>
<feature type="compositionally biased region" description="Gly residues" evidence="1">
    <location>
        <begin position="596"/>
        <end position="617"/>
    </location>
</feature>
<dbReference type="EMBL" id="JAPDMQ010000154">
    <property type="protein sequence ID" value="KAK0532704.1"/>
    <property type="molecule type" value="Genomic_DNA"/>
</dbReference>